<dbReference type="SUPFAM" id="SSF51735">
    <property type="entry name" value="NAD(P)-binding Rossmann-fold domains"/>
    <property type="match status" value="1"/>
</dbReference>
<comment type="caution">
    <text evidence="2">The sequence shown here is derived from an EMBL/GenBank/DDBJ whole genome shotgun (WGS) entry which is preliminary data.</text>
</comment>
<dbReference type="InterPro" id="IPR036291">
    <property type="entry name" value="NAD(P)-bd_dom_sf"/>
</dbReference>
<dbReference type="EMBL" id="JAUSUB010000037">
    <property type="protein sequence ID" value="MDQ0273329.1"/>
    <property type="molecule type" value="Genomic_DNA"/>
</dbReference>
<organism evidence="2 3">
    <name type="scientific">Cytobacillus purgationiresistens</name>
    <dbReference type="NCBI Taxonomy" id="863449"/>
    <lineage>
        <taxon>Bacteria</taxon>
        <taxon>Bacillati</taxon>
        <taxon>Bacillota</taxon>
        <taxon>Bacilli</taxon>
        <taxon>Bacillales</taxon>
        <taxon>Bacillaceae</taxon>
        <taxon>Cytobacillus</taxon>
    </lineage>
</organism>
<evidence type="ECO:0000313" key="3">
    <source>
        <dbReference type="Proteomes" id="UP001238088"/>
    </source>
</evidence>
<keyword evidence="3" id="KW-1185">Reference proteome</keyword>
<name>A0ABU0APX3_9BACI</name>
<sequence length="34" mass="3569">MKRGGQPYELAPSDDGSYITGQTIHVNGGDFVAS</sequence>
<evidence type="ECO:0000313" key="2">
    <source>
        <dbReference type="EMBL" id="MDQ0273329.1"/>
    </source>
</evidence>
<accession>A0ABU0APX3</accession>
<feature type="region of interest" description="Disordered" evidence="1">
    <location>
        <begin position="1"/>
        <end position="22"/>
    </location>
</feature>
<proteinExistence type="predicted"/>
<gene>
    <name evidence="2" type="ORF">J2S17_005261</name>
</gene>
<reference evidence="2 3" key="1">
    <citation type="submission" date="2023-07" db="EMBL/GenBank/DDBJ databases">
        <title>Genomic Encyclopedia of Type Strains, Phase IV (KMG-IV): sequencing the most valuable type-strain genomes for metagenomic binning, comparative biology and taxonomic classification.</title>
        <authorList>
            <person name="Goeker M."/>
        </authorList>
    </citation>
    <scope>NUCLEOTIDE SEQUENCE [LARGE SCALE GENOMIC DNA]</scope>
    <source>
        <strain evidence="2 3">DSM 23494</strain>
    </source>
</reference>
<protein>
    <submittedName>
        <fullName evidence="2">NAD(P)-dependent dehydrogenase (Short-subunit alcohol dehydrogenase family)</fullName>
    </submittedName>
</protein>
<dbReference type="Proteomes" id="UP001238088">
    <property type="component" value="Unassembled WGS sequence"/>
</dbReference>
<evidence type="ECO:0000256" key="1">
    <source>
        <dbReference type="SAM" id="MobiDB-lite"/>
    </source>
</evidence>